<gene>
    <name evidence="4" type="ORF">HXX08_20340</name>
    <name evidence="5" type="ORF">OZ401_003751</name>
</gene>
<dbReference type="Pfam" id="PF00990">
    <property type="entry name" value="GGDEF"/>
    <property type="match status" value="1"/>
</dbReference>
<feature type="domain" description="PAS" evidence="1">
    <location>
        <begin position="4"/>
        <end position="49"/>
    </location>
</feature>
<dbReference type="InterPro" id="IPR000014">
    <property type="entry name" value="PAS"/>
</dbReference>
<protein>
    <submittedName>
        <fullName evidence="4">GGDEF domain-containing protein</fullName>
    </submittedName>
</protein>
<dbReference type="InterPro" id="IPR052163">
    <property type="entry name" value="DGC-Regulatory_Protein"/>
</dbReference>
<dbReference type="Gene3D" id="3.30.70.270">
    <property type="match status" value="1"/>
</dbReference>
<reference evidence="5" key="2">
    <citation type="journal article" date="2024" name="Nature">
        <title>Anoxygenic phototroph of the Chloroflexota uses a type I reaction centre.</title>
        <authorList>
            <person name="Tsuji J.M."/>
            <person name="Shaw N.A."/>
            <person name="Nagashima S."/>
            <person name="Venkiteswaran J.J."/>
            <person name="Schiff S.L."/>
            <person name="Watanabe T."/>
            <person name="Fukui M."/>
            <person name="Hanada S."/>
            <person name="Tank M."/>
            <person name="Neufeld J.D."/>
        </authorList>
    </citation>
    <scope>NUCLEOTIDE SEQUENCE</scope>
    <source>
        <strain evidence="5">L227-S17</strain>
    </source>
</reference>
<dbReference type="SMART" id="SM00267">
    <property type="entry name" value="GGDEF"/>
    <property type="match status" value="1"/>
</dbReference>
<proteinExistence type="predicted"/>
<dbReference type="PROSITE" id="PS50112">
    <property type="entry name" value="PAS"/>
    <property type="match status" value="1"/>
</dbReference>
<evidence type="ECO:0000259" key="1">
    <source>
        <dbReference type="PROSITE" id="PS50112"/>
    </source>
</evidence>
<organism evidence="4 6">
    <name type="scientific">Candidatus Chlorohelix allophototropha</name>
    <dbReference type="NCBI Taxonomy" id="3003348"/>
    <lineage>
        <taxon>Bacteria</taxon>
        <taxon>Bacillati</taxon>
        <taxon>Chloroflexota</taxon>
        <taxon>Chloroflexia</taxon>
        <taxon>Candidatus Chloroheliales</taxon>
        <taxon>Candidatus Chloroheliaceae</taxon>
        <taxon>Candidatus Chlorohelix</taxon>
    </lineage>
</organism>
<dbReference type="CDD" id="cd00130">
    <property type="entry name" value="PAS"/>
    <property type="match status" value="1"/>
</dbReference>
<accession>A0A8T7M836</accession>
<dbReference type="Pfam" id="PF13426">
    <property type="entry name" value="PAS_9"/>
    <property type="match status" value="1"/>
</dbReference>
<dbReference type="PROSITE" id="PS50113">
    <property type="entry name" value="PAC"/>
    <property type="match status" value="1"/>
</dbReference>
<dbReference type="AlphaFoldDB" id="A0A8T7M836"/>
<dbReference type="EMBL" id="JACATZ010000003">
    <property type="protein sequence ID" value="NWJ48211.1"/>
    <property type="molecule type" value="Genomic_DNA"/>
</dbReference>
<dbReference type="EMBL" id="CP128400">
    <property type="protein sequence ID" value="WJW68147.1"/>
    <property type="molecule type" value="Genomic_DNA"/>
</dbReference>
<dbReference type="NCBIfam" id="TIGR00254">
    <property type="entry name" value="GGDEF"/>
    <property type="match status" value="1"/>
</dbReference>
<dbReference type="FunFam" id="3.30.70.270:FF:000001">
    <property type="entry name" value="Diguanylate cyclase domain protein"/>
    <property type="match status" value="1"/>
</dbReference>
<dbReference type="SMART" id="SM00091">
    <property type="entry name" value="PAS"/>
    <property type="match status" value="1"/>
</dbReference>
<dbReference type="InterPro" id="IPR043128">
    <property type="entry name" value="Rev_trsase/Diguanyl_cyclase"/>
</dbReference>
<dbReference type="InterPro" id="IPR029787">
    <property type="entry name" value="Nucleotide_cyclase"/>
</dbReference>
<evidence type="ECO:0000259" key="2">
    <source>
        <dbReference type="PROSITE" id="PS50113"/>
    </source>
</evidence>
<evidence type="ECO:0000313" key="5">
    <source>
        <dbReference type="EMBL" id="WJW68147.1"/>
    </source>
</evidence>
<feature type="domain" description="PAC" evidence="2">
    <location>
        <begin position="83"/>
        <end position="135"/>
    </location>
</feature>
<dbReference type="CDD" id="cd01949">
    <property type="entry name" value="GGDEF"/>
    <property type="match status" value="1"/>
</dbReference>
<dbReference type="InterPro" id="IPR000700">
    <property type="entry name" value="PAS-assoc_C"/>
</dbReference>
<dbReference type="NCBIfam" id="TIGR00229">
    <property type="entry name" value="sensory_box"/>
    <property type="match status" value="1"/>
</dbReference>
<evidence type="ECO:0000313" key="4">
    <source>
        <dbReference type="EMBL" id="NWJ48211.1"/>
    </source>
</evidence>
<dbReference type="PANTHER" id="PTHR46663">
    <property type="entry name" value="DIGUANYLATE CYCLASE DGCT-RELATED"/>
    <property type="match status" value="1"/>
</dbReference>
<evidence type="ECO:0000313" key="7">
    <source>
        <dbReference type="Proteomes" id="UP001431572"/>
    </source>
</evidence>
<dbReference type="SUPFAM" id="SSF55073">
    <property type="entry name" value="Nucleotide cyclase"/>
    <property type="match status" value="1"/>
</dbReference>
<feature type="domain" description="GGDEF" evidence="3">
    <location>
        <begin position="170"/>
        <end position="300"/>
    </location>
</feature>
<sequence>MFGKEEFYRIILDNLFDGVYLVGKDKRITYWNKGATRITGYDSETVIGRKCSENLLMHVSESGTLLCITGCPISETITDGAVREAEVFLHHSDGHRVPVLVRVAPLVDEEGNIIGAVESFSDNSITIQERKRANNFQKEAMEDALTGIGNRRFIEHKFRFSLGEAQQLGDQIGVLLIDIDYFKKVNDNYGHDIGDQVLKMVAKTIANNVRVTDFVGRWGGEEFVVVLHNMDQERLIAISEKIRALVGKAQLHTLHGEIKVTISIGAALNSTNDTPDSLFERIDKLLYQSKSEGRNRVSYS</sequence>
<dbReference type="RefSeq" id="WP_341470052.1">
    <property type="nucleotide sequence ID" value="NZ_CP128400.1"/>
</dbReference>
<dbReference type="Gene3D" id="3.30.450.20">
    <property type="entry name" value="PAS domain"/>
    <property type="match status" value="1"/>
</dbReference>
<keyword evidence="7" id="KW-1185">Reference proteome</keyword>
<dbReference type="InterPro" id="IPR000160">
    <property type="entry name" value="GGDEF_dom"/>
</dbReference>
<dbReference type="Proteomes" id="UP001431572">
    <property type="component" value="Chromosome 2"/>
</dbReference>
<name>A0A8T7M836_9CHLR</name>
<evidence type="ECO:0000259" key="3">
    <source>
        <dbReference type="PROSITE" id="PS50887"/>
    </source>
</evidence>
<dbReference type="SUPFAM" id="SSF55785">
    <property type="entry name" value="PYP-like sensor domain (PAS domain)"/>
    <property type="match status" value="1"/>
</dbReference>
<evidence type="ECO:0000313" key="6">
    <source>
        <dbReference type="Proteomes" id="UP000521676"/>
    </source>
</evidence>
<dbReference type="InterPro" id="IPR035965">
    <property type="entry name" value="PAS-like_dom_sf"/>
</dbReference>
<reference evidence="4 6" key="1">
    <citation type="submission" date="2020-06" db="EMBL/GenBank/DDBJ databases">
        <title>Anoxygenic phototrophic Chloroflexota member uses a Type I reaction center.</title>
        <authorList>
            <person name="Tsuji J.M."/>
            <person name="Shaw N.A."/>
            <person name="Nagashima S."/>
            <person name="Venkiteswaran J."/>
            <person name="Schiff S.L."/>
            <person name="Hanada S."/>
            <person name="Tank M."/>
            <person name="Neufeld J.D."/>
        </authorList>
    </citation>
    <scope>NUCLEOTIDE SEQUENCE [LARGE SCALE GENOMIC DNA]</scope>
    <source>
        <strain evidence="4">L227-S17</strain>
    </source>
</reference>
<dbReference type="PROSITE" id="PS50887">
    <property type="entry name" value="GGDEF"/>
    <property type="match status" value="1"/>
</dbReference>
<dbReference type="PANTHER" id="PTHR46663:SF4">
    <property type="entry name" value="DIGUANYLATE CYCLASE DGCT-RELATED"/>
    <property type="match status" value="1"/>
</dbReference>
<dbReference type="Proteomes" id="UP000521676">
    <property type="component" value="Unassembled WGS sequence"/>
</dbReference>